<organism evidence="3 4">
    <name type="scientific">Edaphosphingomonas laterariae</name>
    <dbReference type="NCBI Taxonomy" id="861865"/>
    <lineage>
        <taxon>Bacteria</taxon>
        <taxon>Pseudomonadati</taxon>
        <taxon>Pseudomonadota</taxon>
        <taxon>Alphaproteobacteria</taxon>
        <taxon>Sphingomonadales</taxon>
        <taxon>Rhizorhabdaceae</taxon>
        <taxon>Edaphosphingomonas</taxon>
    </lineage>
</organism>
<dbReference type="AlphaFoldDB" id="A0A239HWY3"/>
<proteinExistence type="predicted"/>
<feature type="chain" id="PRO_5012127703" evidence="1">
    <location>
        <begin position="26"/>
        <end position="283"/>
    </location>
</feature>
<name>A0A239HWY3_9SPHN</name>
<dbReference type="Pfam" id="PF01497">
    <property type="entry name" value="Peripla_BP_2"/>
    <property type="match status" value="1"/>
</dbReference>
<evidence type="ECO:0000313" key="3">
    <source>
        <dbReference type="EMBL" id="SNS85578.1"/>
    </source>
</evidence>
<dbReference type="PROSITE" id="PS50983">
    <property type="entry name" value="FE_B12_PBP"/>
    <property type="match status" value="1"/>
</dbReference>
<dbReference type="OrthoDB" id="1632039at2"/>
<keyword evidence="4" id="KW-1185">Reference proteome</keyword>
<dbReference type="RefSeq" id="WP_089220499.1">
    <property type="nucleotide sequence ID" value="NZ_FZOS01000019.1"/>
</dbReference>
<dbReference type="PANTHER" id="PTHR30535:SF34">
    <property type="entry name" value="MOLYBDATE-BINDING PROTEIN MOLA"/>
    <property type="match status" value="1"/>
</dbReference>
<protein>
    <submittedName>
        <fullName evidence="3">Iron complex transport system substrate-binding protein</fullName>
    </submittedName>
</protein>
<dbReference type="Gene3D" id="3.40.50.1980">
    <property type="entry name" value="Nitrogenase molybdenum iron protein domain"/>
    <property type="match status" value="2"/>
</dbReference>
<dbReference type="InterPro" id="IPR050902">
    <property type="entry name" value="ABC_Transporter_SBP"/>
</dbReference>
<dbReference type="PANTHER" id="PTHR30535">
    <property type="entry name" value="VITAMIN B12-BINDING PROTEIN"/>
    <property type="match status" value="1"/>
</dbReference>
<keyword evidence="1" id="KW-0732">Signal</keyword>
<evidence type="ECO:0000256" key="1">
    <source>
        <dbReference type="SAM" id="SignalP"/>
    </source>
</evidence>
<feature type="signal peptide" evidence="1">
    <location>
        <begin position="1"/>
        <end position="25"/>
    </location>
</feature>
<feature type="domain" description="Fe/B12 periplasmic-binding" evidence="2">
    <location>
        <begin position="31"/>
        <end position="283"/>
    </location>
</feature>
<evidence type="ECO:0000259" key="2">
    <source>
        <dbReference type="PROSITE" id="PS50983"/>
    </source>
</evidence>
<accession>A0A239HWY3</accession>
<reference evidence="4" key="1">
    <citation type="submission" date="2017-06" db="EMBL/GenBank/DDBJ databases">
        <authorList>
            <person name="Varghese N."/>
            <person name="Submissions S."/>
        </authorList>
    </citation>
    <scope>NUCLEOTIDE SEQUENCE [LARGE SCALE GENOMIC DNA]</scope>
    <source>
        <strain evidence="4">LNB2</strain>
    </source>
</reference>
<sequence length="283" mass="30452">MTRLIRLSLLAAATCAALPAQSAMAQPRPQRIVSLNLCADQYLMALADPGQIAALTPYARDPAMSAGAAMAQKLPVARGHAEEVLARHPDLILASPFRRREALAAVDGSGQMTVDVPPAESYADIVAQIRLVARAIGHPARGEALIRRMNADLTTIPRVGDGRVAAYYQRRGYMTGTGTLMDELMRRVGLVNLATRLDKPSLARLSLEEMVAARPDFLIVEADAERVVDQGTEMLQHPALRRIPRLTLPQAWTVCGGPAYVQAVRSLAAQLRQAGSSPPAISR</sequence>
<gene>
    <name evidence="3" type="ORF">SAMN06295912_11970</name>
</gene>
<dbReference type="InterPro" id="IPR002491">
    <property type="entry name" value="ABC_transptr_periplasmic_BD"/>
</dbReference>
<dbReference type="EMBL" id="FZOS01000019">
    <property type="protein sequence ID" value="SNS85578.1"/>
    <property type="molecule type" value="Genomic_DNA"/>
</dbReference>
<evidence type="ECO:0000313" key="4">
    <source>
        <dbReference type="Proteomes" id="UP000198281"/>
    </source>
</evidence>
<dbReference type="Proteomes" id="UP000198281">
    <property type="component" value="Unassembled WGS sequence"/>
</dbReference>
<dbReference type="SUPFAM" id="SSF53807">
    <property type="entry name" value="Helical backbone' metal receptor"/>
    <property type="match status" value="1"/>
</dbReference>